<protein>
    <recommendedName>
        <fullName evidence="1">DUF3825 domain-containing protein</fullName>
    </recommendedName>
</protein>
<evidence type="ECO:0000259" key="1">
    <source>
        <dbReference type="Pfam" id="PF12873"/>
    </source>
</evidence>
<evidence type="ECO:0000313" key="3">
    <source>
        <dbReference type="Proteomes" id="UP000183687"/>
    </source>
</evidence>
<dbReference type="InterPro" id="IPR024437">
    <property type="entry name" value="DUF3825"/>
</dbReference>
<accession>A0AB38A8D1</accession>
<gene>
    <name evidence="2" type="ORF">SAMN04489746_1567</name>
</gene>
<dbReference type="AlphaFoldDB" id="A0AB38A8D1"/>
<dbReference type="Proteomes" id="UP000183687">
    <property type="component" value="Unassembled WGS sequence"/>
</dbReference>
<dbReference type="Pfam" id="PF12873">
    <property type="entry name" value="DUF3825"/>
    <property type="match status" value="1"/>
</dbReference>
<organism evidence="2 3">
    <name type="scientific">Atopobium minutum</name>
    <dbReference type="NCBI Taxonomy" id="1381"/>
    <lineage>
        <taxon>Bacteria</taxon>
        <taxon>Bacillati</taxon>
        <taxon>Actinomycetota</taxon>
        <taxon>Coriobacteriia</taxon>
        <taxon>Coriobacteriales</taxon>
        <taxon>Atopobiaceae</taxon>
        <taxon>Atopobium</taxon>
    </lineage>
</organism>
<comment type="caution">
    <text evidence="2">The sequence shown here is derived from an EMBL/GenBank/DDBJ whole genome shotgun (WGS) entry which is preliminary data.</text>
</comment>
<name>A0AB38A8D1_9ACTN</name>
<evidence type="ECO:0000313" key="2">
    <source>
        <dbReference type="EMBL" id="SEC26567.1"/>
    </source>
</evidence>
<sequence>MELFEFAFCHEFGKKLSYLSGMCPEKWNFDNQPTNTILKSYIMHTFLKLVEENNIFQSEDYALFNTGLYTEHYEAIYTYFTRNEIPNRQKWFLNGFYTEYQLTSMGISSRPKRANYFENPADLVFDTNCEICPQYAHIFGNTENRNRIPKSVREEMNREILFDGAIKHAKHMIDANYKTAVPQYYRGHIQLLIPICLIDPSVPDLALVVSKSESGDQYLGHTCLTLDMAYNNARLIARPDSAWLKIER</sequence>
<dbReference type="RefSeq" id="WP_002563821.1">
    <property type="nucleotide sequence ID" value="NZ_CALJSN010000005.1"/>
</dbReference>
<reference evidence="2 3" key="1">
    <citation type="submission" date="2016-10" db="EMBL/GenBank/DDBJ databases">
        <authorList>
            <person name="Varghese N."/>
            <person name="Submissions S."/>
        </authorList>
    </citation>
    <scope>NUCLEOTIDE SEQUENCE [LARGE SCALE GENOMIC DNA]</scope>
    <source>
        <strain evidence="2 3">DSM 20586</strain>
    </source>
</reference>
<feature type="domain" description="DUF3825" evidence="1">
    <location>
        <begin position="23"/>
        <end position="243"/>
    </location>
</feature>
<dbReference type="EMBL" id="FNSH01000002">
    <property type="protein sequence ID" value="SEC26567.1"/>
    <property type="molecule type" value="Genomic_DNA"/>
</dbReference>
<proteinExistence type="predicted"/>